<organism evidence="2">
    <name type="scientific">marine metagenome</name>
    <dbReference type="NCBI Taxonomy" id="408172"/>
    <lineage>
        <taxon>unclassified sequences</taxon>
        <taxon>metagenomes</taxon>
        <taxon>ecological metagenomes</taxon>
    </lineage>
</organism>
<dbReference type="InterPro" id="IPR006073">
    <property type="entry name" value="GTP-bd"/>
</dbReference>
<dbReference type="InterPro" id="IPR027417">
    <property type="entry name" value="P-loop_NTPase"/>
</dbReference>
<dbReference type="PANTHER" id="PTHR43834">
    <property type="entry name" value="GTPASE DER"/>
    <property type="match status" value="1"/>
</dbReference>
<dbReference type="PRINTS" id="PR00326">
    <property type="entry name" value="GTP1OBG"/>
</dbReference>
<dbReference type="Gene3D" id="3.40.50.300">
    <property type="entry name" value="P-loop containing nucleotide triphosphate hydrolases"/>
    <property type="match status" value="1"/>
</dbReference>
<dbReference type="PANTHER" id="PTHR43834:SF6">
    <property type="entry name" value="GTPASE DER"/>
    <property type="match status" value="1"/>
</dbReference>
<feature type="domain" description="G" evidence="1">
    <location>
        <begin position="12"/>
        <end position="129"/>
    </location>
</feature>
<name>A0A382GEV4_9ZZZZ</name>
<protein>
    <recommendedName>
        <fullName evidence="1">G domain-containing protein</fullName>
    </recommendedName>
</protein>
<dbReference type="SUPFAM" id="SSF52540">
    <property type="entry name" value="P-loop containing nucleoside triphosphate hydrolases"/>
    <property type="match status" value="1"/>
</dbReference>
<evidence type="ECO:0000313" key="2">
    <source>
        <dbReference type="EMBL" id="SVB73439.1"/>
    </source>
</evidence>
<sequence>MYTNSNNLKINFVIIGKPNSGKSTLFNKFLKKEISPTGETYGLTKELFIEKFRFKNVDFIIHDTPGLRRKSRIDDRDEESRNKKVIKLLEKIDAAILLIDSTENITRQDFKIADSIMRRKKLLFFIFNKIDLLDNQKEFKRRINNFLSSRYSQSKEINISFISALSGENIIYLLNEMIKKKKLCSLKI</sequence>
<proteinExistence type="predicted"/>
<dbReference type="GO" id="GO:0005525">
    <property type="term" value="F:GTP binding"/>
    <property type="evidence" value="ECO:0007669"/>
    <property type="project" value="InterPro"/>
</dbReference>
<dbReference type="EMBL" id="UINC01055023">
    <property type="protein sequence ID" value="SVB73439.1"/>
    <property type="molecule type" value="Genomic_DNA"/>
</dbReference>
<dbReference type="InterPro" id="IPR005225">
    <property type="entry name" value="Small_GTP-bd"/>
</dbReference>
<dbReference type="AlphaFoldDB" id="A0A382GEV4"/>
<dbReference type="NCBIfam" id="TIGR00231">
    <property type="entry name" value="small_GTP"/>
    <property type="match status" value="1"/>
</dbReference>
<gene>
    <name evidence="2" type="ORF">METZ01_LOCUS226293</name>
</gene>
<feature type="non-terminal residue" evidence="2">
    <location>
        <position position="188"/>
    </location>
</feature>
<accession>A0A382GEV4</accession>
<evidence type="ECO:0000259" key="1">
    <source>
        <dbReference type="Pfam" id="PF01926"/>
    </source>
</evidence>
<reference evidence="2" key="1">
    <citation type="submission" date="2018-05" db="EMBL/GenBank/DDBJ databases">
        <authorList>
            <person name="Lanie J.A."/>
            <person name="Ng W.-L."/>
            <person name="Kazmierczak K.M."/>
            <person name="Andrzejewski T.M."/>
            <person name="Davidsen T.M."/>
            <person name="Wayne K.J."/>
            <person name="Tettelin H."/>
            <person name="Glass J.I."/>
            <person name="Rusch D."/>
            <person name="Podicherti R."/>
            <person name="Tsui H.-C.T."/>
            <person name="Winkler M.E."/>
        </authorList>
    </citation>
    <scope>NUCLEOTIDE SEQUENCE</scope>
</reference>
<dbReference type="Pfam" id="PF01926">
    <property type="entry name" value="MMR_HSR1"/>
    <property type="match status" value="1"/>
</dbReference>